<reference evidence="6" key="1">
    <citation type="submission" date="2018-12" db="EMBL/GenBank/DDBJ databases">
        <authorList>
            <person name="Jadhav K."/>
            <person name="Kushwaha B."/>
            <person name="Jadhav I."/>
        </authorList>
    </citation>
    <scope>NUCLEOTIDE SEQUENCE [LARGE SCALE GENOMIC DNA]</scope>
    <source>
        <strain evidence="6">SBS 10</strain>
    </source>
</reference>
<proteinExistence type="predicted"/>
<organism evidence="6">
    <name type="scientific">Billgrantia gudaonensis</name>
    <dbReference type="NCBI Taxonomy" id="376427"/>
    <lineage>
        <taxon>Bacteria</taxon>
        <taxon>Pseudomonadati</taxon>
        <taxon>Pseudomonadota</taxon>
        <taxon>Gammaproteobacteria</taxon>
        <taxon>Oceanospirillales</taxon>
        <taxon>Halomonadaceae</taxon>
        <taxon>Billgrantia</taxon>
    </lineage>
</organism>
<dbReference type="GO" id="GO:0005886">
    <property type="term" value="C:plasma membrane"/>
    <property type="evidence" value="ECO:0007669"/>
    <property type="project" value="InterPro"/>
</dbReference>
<evidence type="ECO:0000256" key="2">
    <source>
        <dbReference type="ARBA" id="ARBA00022692"/>
    </source>
</evidence>
<evidence type="ECO:0000313" key="6">
    <source>
        <dbReference type="EMBL" id="RUA23278.1"/>
    </source>
</evidence>
<keyword evidence="2" id="KW-0812">Transmembrane</keyword>
<keyword evidence="4" id="KW-0472">Membrane</keyword>
<dbReference type="GO" id="GO:0009306">
    <property type="term" value="P:protein secretion"/>
    <property type="evidence" value="ECO:0007669"/>
    <property type="project" value="InterPro"/>
</dbReference>
<comment type="subcellular location">
    <subcellularLocation>
        <location evidence="1">Membrane</location>
        <topology evidence="1">Single-pass membrane protein</topology>
    </subcellularLocation>
</comment>
<dbReference type="GO" id="GO:0097347">
    <property type="term" value="C:TAM protein secretion complex"/>
    <property type="evidence" value="ECO:0007669"/>
    <property type="project" value="TreeGrafter"/>
</dbReference>
<protein>
    <recommendedName>
        <fullName evidence="5">Translocation and assembly module TamB C-terminal domain-containing protein</fullName>
    </recommendedName>
</protein>
<comment type="caution">
    <text evidence="6">The sequence shown here is derived from an EMBL/GenBank/DDBJ whole genome shotgun (WGS) entry which is preliminary data.</text>
</comment>
<dbReference type="InterPro" id="IPR007452">
    <property type="entry name" value="TamB_C"/>
</dbReference>
<accession>A0A3S0VTB5</accession>
<dbReference type="Pfam" id="PF04357">
    <property type="entry name" value="TamB"/>
    <property type="match status" value="1"/>
</dbReference>
<evidence type="ECO:0000256" key="1">
    <source>
        <dbReference type="ARBA" id="ARBA00004167"/>
    </source>
</evidence>
<dbReference type="PANTHER" id="PTHR36985:SF1">
    <property type="entry name" value="TRANSLOCATION AND ASSEMBLY MODULE SUBUNIT TAMB"/>
    <property type="match status" value="1"/>
</dbReference>
<feature type="domain" description="Translocation and assembly module TamB C-terminal" evidence="5">
    <location>
        <begin position="13"/>
        <end position="61"/>
    </location>
</feature>
<evidence type="ECO:0000256" key="4">
    <source>
        <dbReference type="ARBA" id="ARBA00023136"/>
    </source>
</evidence>
<evidence type="ECO:0000259" key="5">
    <source>
        <dbReference type="Pfam" id="PF04357"/>
    </source>
</evidence>
<sequence>MLIRQERCCSAAPDQPLLDFEAIRNPEVTEDGVVAGLRVEGFAAQPNLTIFSEPAMDEAGALLSATRQGAAAMATDAL</sequence>
<dbReference type="AlphaFoldDB" id="A0A3S0VTB5"/>
<keyword evidence="3" id="KW-1133">Transmembrane helix</keyword>
<dbReference type="PANTHER" id="PTHR36985">
    <property type="entry name" value="TRANSLOCATION AND ASSEMBLY MODULE SUBUNIT TAMB"/>
    <property type="match status" value="1"/>
</dbReference>
<evidence type="ECO:0000256" key="3">
    <source>
        <dbReference type="ARBA" id="ARBA00022989"/>
    </source>
</evidence>
<dbReference type="EMBL" id="RXHI01000001">
    <property type="protein sequence ID" value="RUA23278.1"/>
    <property type="molecule type" value="Genomic_DNA"/>
</dbReference>
<gene>
    <name evidence="6" type="ORF">DSL92_00035</name>
</gene>
<name>A0A3S0VTB5_9GAMM</name>